<accession>A0A4Q0I483</accession>
<protein>
    <submittedName>
        <fullName evidence="1">DUF1819 family protein</fullName>
    </submittedName>
</protein>
<keyword evidence="2" id="KW-1185">Reference proteome</keyword>
<proteinExistence type="predicted"/>
<name>A0A4Q0I483_9FIRM</name>
<dbReference type="InterPro" id="IPR023137">
    <property type="entry name" value="BrxA_sf"/>
</dbReference>
<dbReference type="RefSeq" id="WP_128706492.1">
    <property type="nucleotide sequence ID" value="NZ_RLII01000040.1"/>
</dbReference>
<dbReference type="Gene3D" id="1.10.3540.10">
    <property type="entry name" value="uncharacterized protein from magnetospirillum magneticum domain"/>
    <property type="match status" value="1"/>
</dbReference>
<dbReference type="OrthoDB" id="3078533at2"/>
<dbReference type="AlphaFoldDB" id="A0A4Q0I483"/>
<dbReference type="Proteomes" id="UP000289166">
    <property type="component" value="Unassembled WGS sequence"/>
</dbReference>
<evidence type="ECO:0000313" key="1">
    <source>
        <dbReference type="EMBL" id="RXE57712.1"/>
    </source>
</evidence>
<reference evidence="2" key="1">
    <citation type="submission" date="2018-11" db="EMBL/GenBank/DDBJ databases">
        <title>Genome sequencing of a novel mesophilic and cellulolytic organism within the genus Hungateiclostridium.</title>
        <authorList>
            <person name="Rettenmaier R."/>
            <person name="Liebl W."/>
            <person name="Zverlov V."/>
        </authorList>
    </citation>
    <scope>NUCLEOTIDE SEQUENCE [LARGE SCALE GENOMIC DNA]</scope>
    <source>
        <strain evidence="2">N2K1</strain>
    </source>
</reference>
<dbReference type="InterPro" id="IPR014948">
    <property type="entry name" value="BrxA"/>
</dbReference>
<sequence>MLRYSSTLKEMPLLFNEMRKAASLKVNGFDDKDIIKKSEMENIFQVVKERRKRDLATKILTRLKSLSPELLNVLANGSIDTAKAVALYALLNVDLLFFEFFKEVYSDRYYAGEHFIYDSDFMLFFQRKAETSSIVAKWKDNNLRQLRNAYKKALLEAGFAKMNNSYLEITPPLIEKEVCGLFSELYRKAMCLE</sequence>
<organism evidence="1 2">
    <name type="scientific">Acetivibrio mesophilus</name>
    <dbReference type="NCBI Taxonomy" id="2487273"/>
    <lineage>
        <taxon>Bacteria</taxon>
        <taxon>Bacillati</taxon>
        <taxon>Bacillota</taxon>
        <taxon>Clostridia</taxon>
        <taxon>Eubacteriales</taxon>
        <taxon>Oscillospiraceae</taxon>
        <taxon>Acetivibrio</taxon>
    </lineage>
</organism>
<evidence type="ECO:0000313" key="2">
    <source>
        <dbReference type="Proteomes" id="UP000289166"/>
    </source>
</evidence>
<comment type="caution">
    <text evidence="1">The sequence shown here is derived from an EMBL/GenBank/DDBJ whole genome shotgun (WGS) entry which is preliminary data.</text>
</comment>
<dbReference type="EMBL" id="RLII01000040">
    <property type="protein sequence ID" value="RXE57712.1"/>
    <property type="molecule type" value="Genomic_DNA"/>
</dbReference>
<dbReference type="Pfam" id="PF08849">
    <property type="entry name" value="BrxA"/>
    <property type="match status" value="1"/>
</dbReference>
<gene>
    <name evidence="1" type="ORF">EFD62_16140</name>
</gene>